<sequence>MAKAAAEQWSPSSMVDAALASDLDPGIFSTIDEGDVPKSGNFLDFCINKKFLNVLPYPRQVEVGLMFFEEYCPDCSNPAWLFGDERDLDLFDQPMGEILENIKLLEFGVCPKCGQNRNDFVKKGYFHNPYELAGCAGQRSGKSAVIAMIAAYVLHRYLCIPDPIRTLGLLSSSQLYMSMTAISAGQAEASLWTPFKEYVDQAPWFVEYHKLLADTGERLGTELLHRPRTFLVYQHKRIACMYEAPNKRRLRGKTRFFTAIDEIGWMEADAAKQSVTMSADEISASLDNSLRTVRSMVETLREKRNLFNLPDGYACNISSPSDKNDRIMRSVRSARTNRKIYAYHYPTWEANPFISRASLQPEYDKSKMVAERDFGAVPPLANDPFIDNPNCVDLMIVPDHKHNLIQVKMAYNTDDFGNKTKYASVKVPHIDKRKPRMLLVDAGEKRNHFAVMLMTWDTKMNRARVDYVFDVPPEEGIPINFALMWEHCFLPLVQGLLIKHMFSDTWNSTDLVQKLRQHKVMSEQYTLKFMDLIEIAARLSSGELMLPKPELPVEDLRLTYENPTEFVDGKPILGLILQMLTVRQVGRRVVKPVNGEDDMFRALALGMYHIIRPEIKRIYAVDAAGGAGGNLGVISSRSAGSAGIDPRKRTSGAILATKRGYRNR</sequence>
<accession>A0A0F9SC62</accession>
<evidence type="ECO:0000313" key="1">
    <source>
        <dbReference type="EMBL" id="KKN64629.1"/>
    </source>
</evidence>
<gene>
    <name evidence="1" type="ORF">LCGC14_0489590</name>
</gene>
<proteinExistence type="predicted"/>
<dbReference type="EMBL" id="LAZR01000548">
    <property type="protein sequence ID" value="KKN64629.1"/>
    <property type="molecule type" value="Genomic_DNA"/>
</dbReference>
<dbReference type="AlphaFoldDB" id="A0A0F9SC62"/>
<name>A0A0F9SC62_9ZZZZ</name>
<protein>
    <recommendedName>
        <fullName evidence="2">Terminase large subunit gp17-like C-terminal domain-containing protein</fullName>
    </recommendedName>
</protein>
<comment type="caution">
    <text evidence="1">The sequence shown here is derived from an EMBL/GenBank/DDBJ whole genome shotgun (WGS) entry which is preliminary data.</text>
</comment>
<reference evidence="1" key="1">
    <citation type="journal article" date="2015" name="Nature">
        <title>Complex archaea that bridge the gap between prokaryotes and eukaryotes.</title>
        <authorList>
            <person name="Spang A."/>
            <person name="Saw J.H."/>
            <person name="Jorgensen S.L."/>
            <person name="Zaremba-Niedzwiedzka K."/>
            <person name="Martijn J."/>
            <person name="Lind A.E."/>
            <person name="van Eijk R."/>
            <person name="Schleper C."/>
            <person name="Guy L."/>
            <person name="Ettema T.J."/>
        </authorList>
    </citation>
    <scope>NUCLEOTIDE SEQUENCE</scope>
</reference>
<organism evidence="1">
    <name type="scientific">marine sediment metagenome</name>
    <dbReference type="NCBI Taxonomy" id="412755"/>
    <lineage>
        <taxon>unclassified sequences</taxon>
        <taxon>metagenomes</taxon>
        <taxon>ecological metagenomes</taxon>
    </lineage>
</organism>
<evidence type="ECO:0008006" key="2">
    <source>
        <dbReference type="Google" id="ProtNLM"/>
    </source>
</evidence>